<dbReference type="EMBL" id="AY344654">
    <property type="protein sequence ID" value="AAR84397.1"/>
    <property type="molecule type" value="Genomic_DNA"/>
</dbReference>
<reference evidence="2" key="1">
    <citation type="submission" date="2003-07" db="EMBL/GenBank/DDBJ databases">
        <title>Biological and molecular properties of the apathogenic HSV-1 recombinant R15 that protects mice against infection by a pathogenic HSV-1.</title>
        <authorList>
            <person name="Bujanover S."/>
            <person name="Asher Y."/>
            <person name="Darai G."/>
            <person name="Becker Y."/>
        </authorList>
    </citation>
    <scope>NUCLEOTIDE SEQUENCE</scope>
</reference>
<evidence type="ECO:0000256" key="1">
    <source>
        <dbReference type="SAM" id="MobiDB-lite"/>
    </source>
</evidence>
<organismHost>
    <name type="scientific">Homo sapiens</name>
    <name type="common">Human</name>
    <dbReference type="NCBI Taxonomy" id="9606"/>
</organismHost>
<protein>
    <submittedName>
        <fullName evidence="2">ORF_02L</fullName>
    </submittedName>
</protein>
<name>Q6VB60_HHV1R</name>
<feature type="compositionally biased region" description="Polar residues" evidence="1">
    <location>
        <begin position="1"/>
        <end position="11"/>
    </location>
</feature>
<accession>Q6VB60</accession>
<feature type="compositionally biased region" description="Low complexity" evidence="1">
    <location>
        <begin position="49"/>
        <end position="81"/>
    </location>
</feature>
<feature type="region of interest" description="Disordered" evidence="1">
    <location>
        <begin position="1"/>
        <end position="81"/>
    </location>
</feature>
<proteinExistence type="predicted"/>
<organism evidence="2">
    <name type="scientific">Human herpesvirus 1 (strain R15)</name>
    <name type="common">HHV-1</name>
    <name type="synonym">Human herpes simplex virus 1</name>
    <dbReference type="NCBI Taxonomy" id="36345"/>
    <lineage>
        <taxon>Viruses</taxon>
        <taxon>Duplodnaviria</taxon>
        <taxon>Heunggongvirae</taxon>
        <taxon>Peploviricota</taxon>
        <taxon>Herviviricetes</taxon>
        <taxon>Herpesvirales</taxon>
        <taxon>Orthoherpesviridae</taxon>
        <taxon>Alphaherpesvirinae</taxon>
        <taxon>Simplexvirus</taxon>
        <taxon>Simplexvirus humanalpha1</taxon>
        <taxon>Human herpesvirus 1</taxon>
    </lineage>
</organism>
<sequence length="81" mass="8358">MELVSATTADSQGWEPSWGVQSNSPNSSSRRTARDPRGSGVSSVTGEGASSVSDWDASVWSEPAASRSVASEISSSLVALR</sequence>
<evidence type="ECO:0000313" key="2">
    <source>
        <dbReference type="EMBL" id="AAR84397.1"/>
    </source>
</evidence>
<feature type="compositionally biased region" description="Polar residues" evidence="1">
    <location>
        <begin position="19"/>
        <end position="30"/>
    </location>
</feature>